<evidence type="ECO:0000256" key="2">
    <source>
        <dbReference type="ARBA" id="ARBA00022801"/>
    </source>
</evidence>
<evidence type="ECO:0000256" key="4">
    <source>
        <dbReference type="RuleBase" id="RU004273"/>
    </source>
</evidence>
<dbReference type="eggNOG" id="KOG0371">
    <property type="taxonomic scope" value="Eukaryota"/>
</dbReference>
<comment type="catalytic activity">
    <reaction evidence="4">
        <text>O-phospho-L-threonyl-[protein] + H2O = L-threonyl-[protein] + phosphate</text>
        <dbReference type="Rhea" id="RHEA:47004"/>
        <dbReference type="Rhea" id="RHEA-COMP:11060"/>
        <dbReference type="Rhea" id="RHEA-COMP:11605"/>
        <dbReference type="ChEBI" id="CHEBI:15377"/>
        <dbReference type="ChEBI" id="CHEBI:30013"/>
        <dbReference type="ChEBI" id="CHEBI:43474"/>
        <dbReference type="ChEBI" id="CHEBI:61977"/>
        <dbReference type="EC" id="3.1.3.16"/>
    </reaction>
</comment>
<dbReference type="GO" id="GO:0046872">
    <property type="term" value="F:metal ion binding"/>
    <property type="evidence" value="ECO:0007669"/>
    <property type="project" value="UniProtKB-KW"/>
</dbReference>
<evidence type="ECO:0000256" key="3">
    <source>
        <dbReference type="ARBA" id="ARBA00023211"/>
    </source>
</evidence>
<feature type="domain" description="Serine/threonine specific protein phosphatases" evidence="5">
    <location>
        <begin position="111"/>
        <end position="116"/>
    </location>
</feature>
<dbReference type="SUPFAM" id="SSF56300">
    <property type="entry name" value="Metallo-dependent phosphatases"/>
    <property type="match status" value="1"/>
</dbReference>
<dbReference type="PROSITE" id="PS00125">
    <property type="entry name" value="SER_THR_PHOSPHATASE"/>
    <property type="match status" value="1"/>
</dbReference>
<dbReference type="GO" id="GO:0004722">
    <property type="term" value="F:protein serine/threonine phosphatase activity"/>
    <property type="evidence" value="ECO:0007669"/>
    <property type="project" value="UniProtKB-EC"/>
</dbReference>
<dbReference type="InterPro" id="IPR006186">
    <property type="entry name" value="Ser/Thr-sp_prot-phosphatase"/>
</dbReference>
<dbReference type="PRINTS" id="PR00114">
    <property type="entry name" value="STPHPHTASE"/>
</dbReference>
<organism evidence="7">
    <name type="scientific">Salpingoeca rosetta (strain ATCC 50818 / BSB-021)</name>
    <dbReference type="NCBI Taxonomy" id="946362"/>
    <lineage>
        <taxon>Eukaryota</taxon>
        <taxon>Choanoflagellata</taxon>
        <taxon>Craspedida</taxon>
        <taxon>Salpingoecidae</taxon>
        <taxon>Salpingoeca</taxon>
    </lineage>
</organism>
<dbReference type="OMA" id="GENMDQS"/>
<reference evidence="6" key="1">
    <citation type="submission" date="2009-08" db="EMBL/GenBank/DDBJ databases">
        <title>Annotation of Salpingoeca rosetta.</title>
        <authorList>
            <consortium name="The Broad Institute Genome Sequencing Platform"/>
            <person name="Russ C."/>
            <person name="Cuomo C."/>
            <person name="Burger G."/>
            <person name="Gray M.W."/>
            <person name="Holland P.W.H."/>
            <person name="King N."/>
            <person name="Lang F.B.F."/>
            <person name="Roger A.J."/>
            <person name="Ruiz-Trillo I."/>
            <person name="Young S.K."/>
            <person name="Zeng Q."/>
            <person name="Gargeya S."/>
            <person name="Alvarado L."/>
            <person name="Berlin A."/>
            <person name="Chapman S.B."/>
            <person name="Chen Z."/>
            <person name="Freedman E."/>
            <person name="Gellesch M."/>
            <person name="Goldberg J."/>
            <person name="Griggs A."/>
            <person name="Gujja S."/>
            <person name="Heilman E."/>
            <person name="Heiman D."/>
            <person name="Howarth C."/>
            <person name="Mehta T."/>
            <person name="Neiman D."/>
            <person name="Pearson M."/>
            <person name="Roberts A."/>
            <person name="Saif S."/>
            <person name="Shea T."/>
            <person name="Shenoy N."/>
            <person name="Sisk P."/>
            <person name="Stolte C."/>
            <person name="Sykes S."/>
            <person name="White J."/>
            <person name="Yandava C."/>
            <person name="Haas B."/>
            <person name="Nusbaum C."/>
            <person name="Birren B."/>
        </authorList>
    </citation>
    <scope>NUCLEOTIDE SEQUENCE [LARGE SCALE GENOMIC DNA]</scope>
    <source>
        <strain evidence="6">ATCC 50818</strain>
    </source>
</reference>
<dbReference type="EMBL" id="GL832964">
    <property type="protein sequence ID" value="EGD72657.1"/>
    <property type="molecule type" value="Genomic_DNA"/>
</dbReference>
<dbReference type="RefSeq" id="XP_004994480.1">
    <property type="nucleotide sequence ID" value="XM_004994423.1"/>
</dbReference>
<evidence type="ECO:0000259" key="5">
    <source>
        <dbReference type="PROSITE" id="PS00125"/>
    </source>
</evidence>
<accession>F2U8E9</accession>
<evidence type="ECO:0000256" key="1">
    <source>
        <dbReference type="ARBA" id="ARBA00022723"/>
    </source>
</evidence>
<dbReference type="Proteomes" id="UP000007799">
    <property type="component" value="Unassembled WGS sequence"/>
</dbReference>
<dbReference type="PANTHER" id="PTHR45619">
    <property type="entry name" value="SERINE/THREONINE-PROTEIN PHOSPHATASE PP2A-RELATED"/>
    <property type="match status" value="1"/>
</dbReference>
<evidence type="ECO:0000313" key="6">
    <source>
        <dbReference type="EMBL" id="EGD72657.1"/>
    </source>
</evidence>
<sequence>MASYGDLDAQIARLKSGERLSEEEIRVLCEKARELLVDENNVREVKCPVTVCGDVHGQFYDLMELFRIGGDVPDTNYLFMGDYVDRGYYSVETVSLLVALKVRYPSRICILRGNHESRQITQVYGFYDECLRKYASPAVWTYFTDLFDYLPLTGLVENQIFCLHGGLSPNVETLDVIRAMDRIQEVPHEGSMCDLLWSDPDDRMGWNASPRGAGYNFGPDVSAKFNETNGLTLIARAHQLVMEGYNWSHERHVVTIFSAPNYCYRCGNQGGILELDDLLNYTFLQYDPAPRPEGFHKLPRAPDYFL</sequence>
<comment type="similarity">
    <text evidence="4">Belongs to the PPP phosphatase family.</text>
</comment>
<dbReference type="SMART" id="SM00156">
    <property type="entry name" value="PP2Ac"/>
    <property type="match status" value="1"/>
</dbReference>
<dbReference type="InParanoid" id="F2U8E9"/>
<dbReference type="Pfam" id="PF00149">
    <property type="entry name" value="Metallophos"/>
    <property type="match status" value="1"/>
</dbReference>
<dbReference type="GeneID" id="16075063"/>
<keyword evidence="7" id="KW-1185">Reference proteome</keyword>
<dbReference type="AlphaFoldDB" id="F2U8E9"/>
<dbReference type="KEGG" id="sre:PTSG_04391"/>
<keyword evidence="2 4" id="KW-0378">Hydrolase</keyword>
<dbReference type="Gene3D" id="3.60.21.10">
    <property type="match status" value="1"/>
</dbReference>
<dbReference type="InterPro" id="IPR004843">
    <property type="entry name" value="Calcineurin-like_PHP"/>
</dbReference>
<dbReference type="InterPro" id="IPR029052">
    <property type="entry name" value="Metallo-depent_PP-like"/>
</dbReference>
<dbReference type="OrthoDB" id="1930084at2759"/>
<dbReference type="InterPro" id="IPR047129">
    <property type="entry name" value="PPA2-like"/>
</dbReference>
<gene>
    <name evidence="6" type="ORF">PTSG_04391</name>
</gene>
<protein>
    <recommendedName>
        <fullName evidence="4">Serine/threonine-protein phosphatase</fullName>
        <ecNumber evidence="4">3.1.3.16</ecNumber>
    </recommendedName>
</protein>
<dbReference type="EC" id="3.1.3.16" evidence="4"/>
<dbReference type="STRING" id="946362.F2U8E9"/>
<keyword evidence="1" id="KW-0479">Metal-binding</keyword>
<name>F2U8E9_SALR5</name>
<keyword evidence="3" id="KW-0464">Manganese</keyword>
<proteinExistence type="inferred from homology"/>
<evidence type="ECO:0000313" key="7">
    <source>
        <dbReference type="Proteomes" id="UP000007799"/>
    </source>
</evidence>
<dbReference type="CDD" id="cd07415">
    <property type="entry name" value="MPP_PP2A_PP4_PP6"/>
    <property type="match status" value="1"/>
</dbReference>